<dbReference type="SUPFAM" id="SSF103481">
    <property type="entry name" value="Multidrug resistance efflux transporter EmrE"/>
    <property type="match status" value="2"/>
</dbReference>
<feature type="transmembrane region" description="Helical" evidence="7">
    <location>
        <begin position="66"/>
        <end position="89"/>
    </location>
</feature>
<dbReference type="InterPro" id="IPR051258">
    <property type="entry name" value="Diverse_Substrate_Transporter"/>
</dbReference>
<keyword evidence="4 7" id="KW-0812">Transmembrane</keyword>
<evidence type="ECO:0000256" key="3">
    <source>
        <dbReference type="ARBA" id="ARBA00022475"/>
    </source>
</evidence>
<feature type="domain" description="EamA" evidence="8">
    <location>
        <begin position="5"/>
        <end position="137"/>
    </location>
</feature>
<evidence type="ECO:0000256" key="4">
    <source>
        <dbReference type="ARBA" id="ARBA00022692"/>
    </source>
</evidence>
<feature type="transmembrane region" description="Helical" evidence="7">
    <location>
        <begin position="34"/>
        <end position="54"/>
    </location>
</feature>
<feature type="transmembrane region" description="Helical" evidence="7">
    <location>
        <begin position="208"/>
        <end position="227"/>
    </location>
</feature>
<dbReference type="EMBL" id="JWHR01000131">
    <property type="protein sequence ID" value="KHS55991.1"/>
    <property type="molecule type" value="Genomic_DNA"/>
</dbReference>
<accession>A0A0B3VGS9</accession>
<evidence type="ECO:0000256" key="7">
    <source>
        <dbReference type="SAM" id="Phobius"/>
    </source>
</evidence>
<dbReference type="Proteomes" id="UP000031189">
    <property type="component" value="Unassembled WGS sequence"/>
</dbReference>
<dbReference type="PANTHER" id="PTHR42920">
    <property type="entry name" value="OS03G0707200 PROTEIN-RELATED"/>
    <property type="match status" value="1"/>
</dbReference>
<gene>
    <name evidence="9" type="ORF">QX51_16320</name>
</gene>
<feature type="transmembrane region" description="Helical" evidence="7">
    <location>
        <begin position="144"/>
        <end position="163"/>
    </location>
</feature>
<dbReference type="InterPro" id="IPR037185">
    <property type="entry name" value="EmrE-like"/>
</dbReference>
<evidence type="ECO:0000256" key="6">
    <source>
        <dbReference type="ARBA" id="ARBA00023136"/>
    </source>
</evidence>
<sequence>MKKYIGEIGLFVIAIIWGSGFIGTKLALDGGLTPIQTLTLRFFIASIILGIVFYKKIKENITKESLIAGAWLGLFSFIGFSAQTIGLVYTTVSKNAFITAANVVIVPFIGFILYRRKLDKIGVIGSFMALLGIGVLSLEPDLSVNFGDFLTFLCAIAFAFHIFFTGEFSSKCNSYVLTVTQFAVAFILSFALQMIIGQTQLQSSPVGFIGALYLGVFSTAIGFLLQTICQSRVDQTKSAIILSTESVFGTIMSVIIFHEILTLRMIIGCIIIFASIIISETKLSFLKKKPLEELSKDLVESQME</sequence>
<name>A0A0B3VGS9_9FIRM</name>
<dbReference type="RefSeq" id="WP_039680966.1">
    <property type="nucleotide sequence ID" value="NZ_JAXECK010000009.1"/>
</dbReference>
<evidence type="ECO:0000313" key="9">
    <source>
        <dbReference type="EMBL" id="KHS55991.1"/>
    </source>
</evidence>
<feature type="domain" description="EamA" evidence="8">
    <location>
        <begin position="146"/>
        <end position="278"/>
    </location>
</feature>
<dbReference type="STRING" id="1577792.QX51_16320"/>
<evidence type="ECO:0000256" key="2">
    <source>
        <dbReference type="ARBA" id="ARBA00007362"/>
    </source>
</evidence>
<protein>
    <submittedName>
        <fullName evidence="9">Membrane protein</fullName>
    </submittedName>
</protein>
<reference evidence="9 10" key="1">
    <citation type="submission" date="2014-12" db="EMBL/GenBank/DDBJ databases">
        <title>Draft genome sequence of Terrisporobacter sp. 08-306576, isolated from the blood culture of a bacteremia patient.</title>
        <authorList>
            <person name="Lund L.C."/>
            <person name="Sydenham T.V."/>
            <person name="Hogh S.V."/>
            <person name="Skov M.N."/>
            <person name="Kemp M."/>
            <person name="Justesen U.S."/>
        </authorList>
    </citation>
    <scope>NUCLEOTIDE SEQUENCE [LARGE SCALE GENOMIC DNA]</scope>
    <source>
        <strain evidence="9 10">08-306576</strain>
    </source>
</reference>
<feature type="transmembrane region" description="Helical" evidence="7">
    <location>
        <begin position="121"/>
        <end position="138"/>
    </location>
</feature>
<keyword evidence="5 7" id="KW-1133">Transmembrane helix</keyword>
<dbReference type="PANTHER" id="PTHR42920:SF5">
    <property type="entry name" value="EAMA DOMAIN-CONTAINING PROTEIN"/>
    <property type="match status" value="1"/>
</dbReference>
<dbReference type="GO" id="GO:0005886">
    <property type="term" value="C:plasma membrane"/>
    <property type="evidence" value="ECO:0007669"/>
    <property type="project" value="UniProtKB-SubCell"/>
</dbReference>
<keyword evidence="10" id="KW-1185">Reference proteome</keyword>
<evidence type="ECO:0000256" key="1">
    <source>
        <dbReference type="ARBA" id="ARBA00004651"/>
    </source>
</evidence>
<feature type="transmembrane region" description="Helical" evidence="7">
    <location>
        <begin position="95"/>
        <end position="114"/>
    </location>
</feature>
<feature type="transmembrane region" description="Helical" evidence="7">
    <location>
        <begin position="175"/>
        <end position="196"/>
    </location>
</feature>
<dbReference type="OrthoDB" id="9804865at2"/>
<feature type="transmembrane region" description="Helical" evidence="7">
    <location>
        <begin position="263"/>
        <end position="279"/>
    </location>
</feature>
<evidence type="ECO:0000313" key="10">
    <source>
        <dbReference type="Proteomes" id="UP000031189"/>
    </source>
</evidence>
<feature type="transmembrane region" description="Helical" evidence="7">
    <location>
        <begin position="239"/>
        <end position="257"/>
    </location>
</feature>
<dbReference type="InterPro" id="IPR000620">
    <property type="entry name" value="EamA_dom"/>
</dbReference>
<proteinExistence type="inferred from homology"/>
<comment type="similarity">
    <text evidence="2">Belongs to the EamA transporter family.</text>
</comment>
<keyword evidence="6 7" id="KW-0472">Membrane</keyword>
<organism evidence="9 10">
    <name type="scientific">Terrisporobacter othiniensis</name>
    <dbReference type="NCBI Taxonomy" id="1577792"/>
    <lineage>
        <taxon>Bacteria</taxon>
        <taxon>Bacillati</taxon>
        <taxon>Bacillota</taxon>
        <taxon>Clostridia</taxon>
        <taxon>Peptostreptococcales</taxon>
        <taxon>Peptostreptococcaceae</taxon>
        <taxon>Terrisporobacter</taxon>
    </lineage>
</organism>
<keyword evidence="3" id="KW-1003">Cell membrane</keyword>
<dbReference type="AlphaFoldDB" id="A0A0B3VGS9"/>
<comment type="caution">
    <text evidence="9">The sequence shown here is derived from an EMBL/GenBank/DDBJ whole genome shotgun (WGS) entry which is preliminary data.</text>
</comment>
<dbReference type="Pfam" id="PF00892">
    <property type="entry name" value="EamA"/>
    <property type="match status" value="2"/>
</dbReference>
<feature type="transmembrane region" description="Helical" evidence="7">
    <location>
        <begin position="7"/>
        <end position="28"/>
    </location>
</feature>
<comment type="subcellular location">
    <subcellularLocation>
        <location evidence="1">Cell membrane</location>
        <topology evidence="1">Multi-pass membrane protein</topology>
    </subcellularLocation>
</comment>
<evidence type="ECO:0000259" key="8">
    <source>
        <dbReference type="Pfam" id="PF00892"/>
    </source>
</evidence>
<evidence type="ECO:0000256" key="5">
    <source>
        <dbReference type="ARBA" id="ARBA00022989"/>
    </source>
</evidence>